<dbReference type="InterPro" id="IPR027417">
    <property type="entry name" value="P-loop_NTPase"/>
</dbReference>
<name>A0A7C9RYC2_9PSEU</name>
<feature type="compositionally biased region" description="Basic and acidic residues" evidence="1">
    <location>
        <begin position="833"/>
        <end position="848"/>
    </location>
</feature>
<dbReference type="PRINTS" id="PR00364">
    <property type="entry name" value="DISEASERSIST"/>
</dbReference>
<keyword evidence="4" id="KW-1185">Reference proteome</keyword>
<evidence type="ECO:0000313" key="3">
    <source>
        <dbReference type="EMBL" id="NGY63662.1"/>
    </source>
</evidence>
<feature type="domain" description="NB-ARC" evidence="2">
    <location>
        <begin position="423"/>
        <end position="586"/>
    </location>
</feature>
<dbReference type="Pfam" id="PF13749">
    <property type="entry name" value="HATPase_c_4"/>
    <property type="match status" value="1"/>
</dbReference>
<dbReference type="Gene3D" id="3.40.50.300">
    <property type="entry name" value="P-loop containing nucleotide triphosphate hydrolases"/>
    <property type="match status" value="1"/>
</dbReference>
<evidence type="ECO:0000313" key="4">
    <source>
        <dbReference type="Proteomes" id="UP000481360"/>
    </source>
</evidence>
<dbReference type="Pfam" id="PF00931">
    <property type="entry name" value="NB-ARC"/>
    <property type="match status" value="1"/>
</dbReference>
<dbReference type="SUPFAM" id="SSF52540">
    <property type="entry name" value="P-loop containing nucleoside triphosphate hydrolases"/>
    <property type="match status" value="1"/>
</dbReference>
<accession>A0A7C9RYC2</accession>
<sequence>MAQIVYIVCAEGEESLARELAVPLGKAGYDVAHNDTVSVGDSLIGAANAAVASGAPIVLCATVKSVGSTWSHQIVNAGRVNNRVFVVLMEKSAYVEHLSMNTKVARYCDDPVQGMSDLVAALARHFPPGMVLPVTADAPDQRDLQFLDQSTDVRLDHAALQHFRDTMREEIAARHPAALTPMEFLERGMLVLEGRLTRTGALLFGERPAAACPTAMVKCVRYYGATRAEQRESLTFEGPIAEQIIAARDFVARRVQRGERPSSVSAESVPVYDYPMIAVREIIANALVHRDYSVDHACVHVRLFSDRLEISSPGSWLGRDVPVGVPLDLTTLVGHSIKRNFRLAHVLSWVRLVEGEGSGIPTVLSECDGTSVPAPTVLQEQGFITVTLRPLPRFPERVESGGWAEMPVPMQVPMAVSGFVGRDQELEKLRAQVISADSSSVAVISGMGGVGKTTLAMRFAHQAADRFPDGQLFAVLHDDTDPADTLAGFLTALGVPGHRIPADTTSRAALYRSLLSGRRTLVVLDNVVDVRQIEQLLPGSDGNKVVVTSRSNLGEAITLWGASTQRLDVLSKEASMKLLADRVGTERVAEEPEAAEELVAMCGQVPVALAVAAAYVRSRSTVPLADVVEAMRARWSVSTDTTVRATFDWSYQHLSPDAQRVFRDISVHPGPDIGIGAVRAVSSLPDRATDVATAELHDQHLLEEHLPNRYRVHDLLRRYARDLMDSRKEREAAERRMFTYYVEASANAGNEWIASEEAVLRAVISEAGRAGLHEQVCLLAFAVTPYLESQGRWEDVVHVQTSARDSAARIADHLTHARSLARAATALEKLGRDEEARKWRHDSAEAAKKISTGTVTVPRPASSARTVGGQPEQPMQPTQSPEDGAGRRERQSRSTAVGQSEVPPYFSHMSDEELLAWYGELQSRAMNPRPGDVDFDHSHQPFRPLTTEELRHRLNTFTGWPGGISALDSGSPFHALWHWLHD</sequence>
<proteinExistence type="predicted"/>
<dbReference type="GO" id="GO:0043531">
    <property type="term" value="F:ADP binding"/>
    <property type="evidence" value="ECO:0007669"/>
    <property type="project" value="InterPro"/>
</dbReference>
<feature type="region of interest" description="Disordered" evidence="1">
    <location>
        <begin position="833"/>
        <end position="905"/>
    </location>
</feature>
<protein>
    <submittedName>
        <fullName evidence="3">AAA family ATPase</fullName>
    </submittedName>
</protein>
<dbReference type="EMBL" id="JAAMPJ010000010">
    <property type="protein sequence ID" value="NGY63662.1"/>
    <property type="molecule type" value="Genomic_DNA"/>
</dbReference>
<dbReference type="AlphaFoldDB" id="A0A7C9RYC2"/>
<dbReference type="RefSeq" id="WP_166052260.1">
    <property type="nucleotide sequence ID" value="NZ_JAAMPJ010000010.1"/>
</dbReference>
<dbReference type="PANTHER" id="PTHR47691:SF3">
    <property type="entry name" value="HTH-TYPE TRANSCRIPTIONAL REGULATOR RV0890C-RELATED"/>
    <property type="match status" value="1"/>
</dbReference>
<gene>
    <name evidence="3" type="ORF">G7043_32565</name>
</gene>
<evidence type="ECO:0000259" key="2">
    <source>
        <dbReference type="Pfam" id="PF00931"/>
    </source>
</evidence>
<dbReference type="Proteomes" id="UP000481360">
    <property type="component" value="Unassembled WGS sequence"/>
</dbReference>
<dbReference type="Gene3D" id="3.30.565.60">
    <property type="match status" value="1"/>
</dbReference>
<dbReference type="PANTHER" id="PTHR47691">
    <property type="entry name" value="REGULATOR-RELATED"/>
    <property type="match status" value="1"/>
</dbReference>
<reference evidence="3 4" key="1">
    <citation type="submission" date="2020-03" db="EMBL/GenBank/DDBJ databases">
        <title>Isolation and identification of active actinomycetes.</title>
        <authorList>
            <person name="Sun X."/>
        </authorList>
    </citation>
    <scope>NUCLEOTIDE SEQUENCE [LARGE SCALE GENOMIC DNA]</scope>
    <source>
        <strain evidence="3 4">NEAU-D13</strain>
    </source>
</reference>
<evidence type="ECO:0000256" key="1">
    <source>
        <dbReference type="SAM" id="MobiDB-lite"/>
    </source>
</evidence>
<comment type="caution">
    <text evidence="3">The sequence shown here is derived from an EMBL/GenBank/DDBJ whole genome shotgun (WGS) entry which is preliminary data.</text>
</comment>
<organism evidence="3 4">
    <name type="scientific">Lentzea alba</name>
    <dbReference type="NCBI Taxonomy" id="2714351"/>
    <lineage>
        <taxon>Bacteria</taxon>
        <taxon>Bacillati</taxon>
        <taxon>Actinomycetota</taxon>
        <taxon>Actinomycetes</taxon>
        <taxon>Pseudonocardiales</taxon>
        <taxon>Pseudonocardiaceae</taxon>
        <taxon>Lentzea</taxon>
    </lineage>
</organism>
<dbReference type="InterPro" id="IPR002182">
    <property type="entry name" value="NB-ARC"/>
</dbReference>
<dbReference type="InterPro" id="IPR038475">
    <property type="entry name" value="RecG_C_sf"/>
</dbReference>